<reference evidence="2 3" key="1">
    <citation type="submission" date="2024-02" db="EMBL/GenBank/DDBJ databases">
        <title>Comparative Genomic Analysis of Flavobacterium Species Causing Columnaris Disease of Freshwater Fish in Thailand: Insights into Virulence and Resistance Mechanisms.</title>
        <authorList>
            <person name="Nguyen D."/>
            <person name="Chokmangmeepisarn P."/>
            <person name="Khianchaikhan K."/>
            <person name="Morishita M."/>
            <person name="Bunnoy A."/>
            <person name="Rodkhum C."/>
        </authorList>
    </citation>
    <scope>NUCLEOTIDE SEQUENCE [LARGE SCALE GENOMIC DNA]</scope>
    <source>
        <strain evidence="2 3">CNRT2201</strain>
    </source>
</reference>
<proteinExistence type="predicted"/>
<dbReference type="RefSeq" id="WP_235820664.1">
    <property type="nucleotide sequence ID" value="NZ_JAZGZP010000030.1"/>
</dbReference>
<dbReference type="Pfam" id="PF05598">
    <property type="entry name" value="DUF772"/>
    <property type="match status" value="1"/>
</dbReference>
<evidence type="ECO:0000313" key="3">
    <source>
        <dbReference type="Proteomes" id="UP001621706"/>
    </source>
</evidence>
<dbReference type="InterPro" id="IPR008490">
    <property type="entry name" value="Transposase_InsH_N"/>
</dbReference>
<protein>
    <submittedName>
        <fullName evidence="2">Transposase</fullName>
    </submittedName>
</protein>
<evidence type="ECO:0000313" key="2">
    <source>
        <dbReference type="EMBL" id="MFK7002118.1"/>
    </source>
</evidence>
<comment type="caution">
    <text evidence="2">The sequence shown here is derived from an EMBL/GenBank/DDBJ whole genome shotgun (WGS) entry which is preliminary data.</text>
</comment>
<dbReference type="EMBL" id="JAZGZP010000030">
    <property type="protein sequence ID" value="MFK7002118.1"/>
    <property type="molecule type" value="Genomic_DNA"/>
</dbReference>
<keyword evidence="3" id="KW-1185">Reference proteome</keyword>
<organism evidence="2 3">
    <name type="scientific">Flavobacterium oreochromis</name>
    <dbReference type="NCBI Taxonomy" id="2906078"/>
    <lineage>
        <taxon>Bacteria</taxon>
        <taxon>Pseudomonadati</taxon>
        <taxon>Bacteroidota</taxon>
        <taxon>Flavobacteriia</taxon>
        <taxon>Flavobacteriales</taxon>
        <taxon>Flavobacteriaceae</taxon>
        <taxon>Flavobacterium</taxon>
    </lineage>
</organism>
<accession>A0ABW8PCK5</accession>
<evidence type="ECO:0000259" key="1">
    <source>
        <dbReference type="Pfam" id="PF05598"/>
    </source>
</evidence>
<name>A0ABW8PCK5_9FLAO</name>
<sequence>MSSLEDKITPDNPVRFIDAFVELIDLEKIGFTPVILKTEGHPSFKTEVFLKIYLYGYLNGIRSSKKLEKECIRNIEMQWLLADIRPNYHSISDFRKENPKVLKKLFKLFLSFLKDVDLITGETIAIDGTKSRAHNGKKSNFNQKKIDKHLAYIDTKTQEYLDELEKNDEKENVVKINNIQQKIARLQQNKIRYELLEKQLKVSGEPHPNSKERTDEVNKHHRIPIVSEYSVIGSVLQRFTSLSFYFVLVFSDYNSLFVLRTQRNLSC</sequence>
<gene>
    <name evidence="2" type="ORF">V3I07_14630</name>
</gene>
<dbReference type="PANTHER" id="PTHR33408:SF2">
    <property type="entry name" value="TRANSPOSASE DDE DOMAIN-CONTAINING PROTEIN"/>
    <property type="match status" value="1"/>
</dbReference>
<dbReference type="Proteomes" id="UP001621706">
    <property type="component" value="Unassembled WGS sequence"/>
</dbReference>
<dbReference type="PANTHER" id="PTHR33408">
    <property type="entry name" value="TRANSPOSASE"/>
    <property type="match status" value="1"/>
</dbReference>
<feature type="domain" description="Transposase InsH N-terminal" evidence="1">
    <location>
        <begin position="3"/>
        <end position="96"/>
    </location>
</feature>